<evidence type="ECO:0000313" key="2">
    <source>
        <dbReference type="EMBL" id="MFD0920493.1"/>
    </source>
</evidence>
<proteinExistence type="predicted"/>
<feature type="compositionally biased region" description="Low complexity" evidence="1">
    <location>
        <begin position="121"/>
        <end position="130"/>
    </location>
</feature>
<dbReference type="InterPro" id="IPR036894">
    <property type="entry name" value="YbaB-like_sf"/>
</dbReference>
<protein>
    <submittedName>
        <fullName evidence="2">YbaB/EbfC family DNA-binding protein</fullName>
    </submittedName>
</protein>
<accession>A0ABW3FS43</accession>
<keyword evidence="3" id="KW-1185">Reference proteome</keyword>
<keyword evidence="2" id="KW-0238">DNA-binding</keyword>
<comment type="caution">
    <text evidence="2">The sequence shown here is derived from an EMBL/GenBank/DDBJ whole genome shotgun (WGS) entry which is preliminary data.</text>
</comment>
<dbReference type="Gene3D" id="3.30.1310.10">
    <property type="entry name" value="Nucleoid-associated protein YbaB-like domain"/>
    <property type="match status" value="1"/>
</dbReference>
<feature type="compositionally biased region" description="Pro residues" evidence="1">
    <location>
        <begin position="131"/>
        <end position="148"/>
    </location>
</feature>
<dbReference type="EMBL" id="JBHTIW010000007">
    <property type="protein sequence ID" value="MFD0920493.1"/>
    <property type="molecule type" value="Genomic_DNA"/>
</dbReference>
<evidence type="ECO:0000313" key="3">
    <source>
        <dbReference type="Proteomes" id="UP001597018"/>
    </source>
</evidence>
<organism evidence="2 3">
    <name type="scientific">Saccharopolyspora rosea</name>
    <dbReference type="NCBI Taxonomy" id="524884"/>
    <lineage>
        <taxon>Bacteria</taxon>
        <taxon>Bacillati</taxon>
        <taxon>Actinomycetota</taxon>
        <taxon>Actinomycetes</taxon>
        <taxon>Pseudonocardiales</taxon>
        <taxon>Pseudonocardiaceae</taxon>
        <taxon>Saccharopolyspora</taxon>
    </lineage>
</organism>
<dbReference type="GO" id="GO:0003677">
    <property type="term" value="F:DNA binding"/>
    <property type="evidence" value="ECO:0007669"/>
    <property type="project" value="UniProtKB-KW"/>
</dbReference>
<gene>
    <name evidence="2" type="ORF">ACFQ16_12140</name>
</gene>
<dbReference type="Proteomes" id="UP001597018">
    <property type="component" value="Unassembled WGS sequence"/>
</dbReference>
<reference evidence="3" key="1">
    <citation type="journal article" date="2019" name="Int. J. Syst. Evol. Microbiol.">
        <title>The Global Catalogue of Microorganisms (GCM) 10K type strain sequencing project: providing services to taxonomists for standard genome sequencing and annotation.</title>
        <authorList>
            <consortium name="The Broad Institute Genomics Platform"/>
            <consortium name="The Broad Institute Genome Sequencing Center for Infectious Disease"/>
            <person name="Wu L."/>
            <person name="Ma J."/>
        </authorList>
    </citation>
    <scope>NUCLEOTIDE SEQUENCE [LARGE SCALE GENOMIC DNA]</scope>
    <source>
        <strain evidence="3">CCUG 56401</strain>
    </source>
</reference>
<evidence type="ECO:0000256" key="1">
    <source>
        <dbReference type="SAM" id="MobiDB-lite"/>
    </source>
</evidence>
<sequence length="193" mass="20840">MPPEDLDAKAARLLADAEHLEETINRKHQALEWAGREAAAVRGTASSTDGLLRATVDRDGVLLDLELAARARQAPAAGLAKAITGVVQRAVADARLRVRRIYQGLLDEGVIDQLPPLPEGPRTAPVTVPVPSAPPEGAPEPAEPVPAPEPERREPERGEPERPAARPGDTGETGTWFDQRPWPVRKGWPGRRE</sequence>
<name>A0ABW3FS43_9PSEU</name>
<feature type="region of interest" description="Disordered" evidence="1">
    <location>
        <begin position="111"/>
        <end position="193"/>
    </location>
</feature>
<feature type="compositionally biased region" description="Basic and acidic residues" evidence="1">
    <location>
        <begin position="149"/>
        <end position="164"/>
    </location>
</feature>
<dbReference type="RefSeq" id="WP_263248080.1">
    <property type="nucleotide sequence ID" value="NZ_BAABLT010000005.1"/>
</dbReference>